<evidence type="ECO:0000256" key="1">
    <source>
        <dbReference type="ARBA" id="ARBA00004370"/>
    </source>
</evidence>
<comment type="caution">
    <text evidence="8">The sequence shown here is derived from an EMBL/GenBank/DDBJ whole genome shotgun (WGS) entry which is preliminary data.</text>
</comment>
<sequence length="98" mass="10783">MTIGKNNIASSSSYSIPVAREDTPLLLNTSQHTSSNFKTCAKLFIAVVGAGVLGLPYSFKKTGWAMGQFLELQWGSYHFCMLDLVFLGTLHLVKKLKI</sequence>
<evidence type="ECO:0000256" key="5">
    <source>
        <dbReference type="ARBA" id="ARBA00023136"/>
    </source>
</evidence>
<keyword evidence="4 6" id="KW-1133">Transmembrane helix</keyword>
<keyword evidence="9" id="KW-1185">Reference proteome</keyword>
<dbReference type="AlphaFoldDB" id="A0AAV3QIJ9"/>
<evidence type="ECO:0000256" key="3">
    <source>
        <dbReference type="ARBA" id="ARBA00022970"/>
    </source>
</evidence>
<dbReference type="GO" id="GO:0006865">
    <property type="term" value="P:amino acid transport"/>
    <property type="evidence" value="ECO:0007669"/>
    <property type="project" value="UniProtKB-KW"/>
</dbReference>
<keyword evidence="2 6" id="KW-0812">Transmembrane</keyword>
<dbReference type="Pfam" id="PF01490">
    <property type="entry name" value="Aa_trans"/>
    <property type="match status" value="1"/>
</dbReference>
<evidence type="ECO:0000313" key="8">
    <source>
        <dbReference type="EMBL" id="GAA0163096.1"/>
    </source>
</evidence>
<organism evidence="8 9">
    <name type="scientific">Lithospermum erythrorhizon</name>
    <name type="common">Purple gromwell</name>
    <name type="synonym">Lithospermum officinale var. erythrorhizon</name>
    <dbReference type="NCBI Taxonomy" id="34254"/>
    <lineage>
        <taxon>Eukaryota</taxon>
        <taxon>Viridiplantae</taxon>
        <taxon>Streptophyta</taxon>
        <taxon>Embryophyta</taxon>
        <taxon>Tracheophyta</taxon>
        <taxon>Spermatophyta</taxon>
        <taxon>Magnoliopsida</taxon>
        <taxon>eudicotyledons</taxon>
        <taxon>Gunneridae</taxon>
        <taxon>Pentapetalae</taxon>
        <taxon>asterids</taxon>
        <taxon>lamiids</taxon>
        <taxon>Boraginales</taxon>
        <taxon>Boraginaceae</taxon>
        <taxon>Boraginoideae</taxon>
        <taxon>Lithospermeae</taxon>
        <taxon>Lithospermum</taxon>
    </lineage>
</organism>
<feature type="transmembrane region" description="Helical" evidence="6">
    <location>
        <begin position="74"/>
        <end position="93"/>
    </location>
</feature>
<evidence type="ECO:0000313" key="9">
    <source>
        <dbReference type="Proteomes" id="UP001454036"/>
    </source>
</evidence>
<keyword evidence="3" id="KW-0813">Transport</keyword>
<feature type="domain" description="Amino acid transporter transmembrane" evidence="7">
    <location>
        <begin position="32"/>
        <end position="72"/>
    </location>
</feature>
<comment type="subcellular location">
    <subcellularLocation>
        <location evidence="1">Membrane</location>
    </subcellularLocation>
</comment>
<proteinExistence type="predicted"/>
<dbReference type="InterPro" id="IPR013057">
    <property type="entry name" value="AA_transpt_TM"/>
</dbReference>
<protein>
    <recommendedName>
        <fullName evidence="7">Amino acid transporter transmembrane domain-containing protein</fullName>
    </recommendedName>
</protein>
<evidence type="ECO:0000256" key="4">
    <source>
        <dbReference type="ARBA" id="ARBA00022989"/>
    </source>
</evidence>
<gene>
    <name evidence="8" type="ORF">LIER_19050</name>
</gene>
<keyword evidence="3" id="KW-0029">Amino-acid transport</keyword>
<reference evidence="8 9" key="1">
    <citation type="submission" date="2024-01" db="EMBL/GenBank/DDBJ databases">
        <title>The complete chloroplast genome sequence of Lithospermum erythrorhizon: insights into the phylogenetic relationship among Boraginaceae species and the maternal lineages of purple gromwells.</title>
        <authorList>
            <person name="Okada T."/>
            <person name="Watanabe K."/>
        </authorList>
    </citation>
    <scope>NUCLEOTIDE SEQUENCE [LARGE SCALE GENOMIC DNA]</scope>
</reference>
<name>A0AAV3QIJ9_LITER</name>
<keyword evidence="5 6" id="KW-0472">Membrane</keyword>
<dbReference type="Proteomes" id="UP001454036">
    <property type="component" value="Unassembled WGS sequence"/>
</dbReference>
<evidence type="ECO:0000256" key="6">
    <source>
        <dbReference type="SAM" id="Phobius"/>
    </source>
</evidence>
<feature type="transmembrane region" description="Helical" evidence="6">
    <location>
        <begin position="40"/>
        <end position="59"/>
    </location>
</feature>
<dbReference type="EMBL" id="BAABME010004656">
    <property type="protein sequence ID" value="GAA0163096.1"/>
    <property type="molecule type" value="Genomic_DNA"/>
</dbReference>
<evidence type="ECO:0000259" key="7">
    <source>
        <dbReference type="Pfam" id="PF01490"/>
    </source>
</evidence>
<accession>A0AAV3QIJ9</accession>
<evidence type="ECO:0000256" key="2">
    <source>
        <dbReference type="ARBA" id="ARBA00022692"/>
    </source>
</evidence>
<dbReference type="GO" id="GO:0016020">
    <property type="term" value="C:membrane"/>
    <property type="evidence" value="ECO:0007669"/>
    <property type="project" value="UniProtKB-SubCell"/>
</dbReference>